<evidence type="ECO:0000313" key="8">
    <source>
        <dbReference type="EMBL" id="MBL4935517.1"/>
    </source>
</evidence>
<reference evidence="8 9" key="1">
    <citation type="submission" date="2021-01" db="EMBL/GenBank/DDBJ databases">
        <title>Genome public.</title>
        <authorList>
            <person name="Liu C."/>
            <person name="Sun Q."/>
        </authorList>
    </citation>
    <scope>NUCLEOTIDE SEQUENCE [LARGE SCALE GENOMIC DNA]</scope>
    <source>
        <strain evidence="8 9">YIM B02515</strain>
    </source>
</reference>
<dbReference type="Pfam" id="PF13520">
    <property type="entry name" value="AA_permease_2"/>
    <property type="match status" value="1"/>
</dbReference>
<feature type="transmembrane region" description="Helical" evidence="7">
    <location>
        <begin position="447"/>
        <end position="472"/>
    </location>
</feature>
<keyword evidence="6 7" id="KW-0472">Membrane</keyword>
<proteinExistence type="predicted"/>
<keyword evidence="5 7" id="KW-1133">Transmembrane helix</keyword>
<dbReference type="PIRSF" id="PIRSF006060">
    <property type="entry name" value="AA_transporter"/>
    <property type="match status" value="1"/>
</dbReference>
<protein>
    <submittedName>
        <fullName evidence="8">Amino acid permease</fullName>
    </submittedName>
</protein>
<feature type="transmembrane region" description="Helical" evidence="7">
    <location>
        <begin position="280"/>
        <end position="302"/>
    </location>
</feature>
<feature type="transmembrane region" description="Helical" evidence="7">
    <location>
        <begin position="83"/>
        <end position="101"/>
    </location>
</feature>
<dbReference type="InterPro" id="IPR002293">
    <property type="entry name" value="AA/rel_permease1"/>
</dbReference>
<name>A0ABS1T8T1_9CLOT</name>
<feature type="transmembrane region" description="Helical" evidence="7">
    <location>
        <begin position="121"/>
        <end position="145"/>
    </location>
</feature>
<keyword evidence="9" id="KW-1185">Reference proteome</keyword>
<feature type="transmembrane region" description="Helical" evidence="7">
    <location>
        <begin position="375"/>
        <end position="394"/>
    </location>
</feature>
<feature type="transmembrane region" description="Helical" evidence="7">
    <location>
        <begin position="343"/>
        <end position="363"/>
    </location>
</feature>
<comment type="caution">
    <text evidence="8">The sequence shown here is derived from an EMBL/GenBank/DDBJ whole genome shotgun (WGS) entry which is preliminary data.</text>
</comment>
<dbReference type="EMBL" id="JAESWC010000002">
    <property type="protein sequence ID" value="MBL4935517.1"/>
    <property type="molecule type" value="Genomic_DNA"/>
</dbReference>
<dbReference type="PANTHER" id="PTHR42770:SF15">
    <property type="entry name" value="GLUTAMATE_GAMMA-AMINOBUTYRATE ANTIPORTER-RELATED"/>
    <property type="match status" value="1"/>
</dbReference>
<organism evidence="8 9">
    <name type="scientific">Clostridium rhizosphaerae</name>
    <dbReference type="NCBI Taxonomy" id="2803861"/>
    <lineage>
        <taxon>Bacteria</taxon>
        <taxon>Bacillati</taxon>
        <taxon>Bacillota</taxon>
        <taxon>Clostridia</taxon>
        <taxon>Eubacteriales</taxon>
        <taxon>Clostridiaceae</taxon>
        <taxon>Clostridium</taxon>
    </lineage>
</organism>
<evidence type="ECO:0000256" key="3">
    <source>
        <dbReference type="ARBA" id="ARBA00022475"/>
    </source>
</evidence>
<feature type="transmembrane region" description="Helical" evidence="7">
    <location>
        <begin position="14"/>
        <end position="33"/>
    </location>
</feature>
<evidence type="ECO:0000256" key="4">
    <source>
        <dbReference type="ARBA" id="ARBA00022692"/>
    </source>
</evidence>
<evidence type="ECO:0000256" key="6">
    <source>
        <dbReference type="ARBA" id="ARBA00023136"/>
    </source>
</evidence>
<keyword evidence="2" id="KW-0813">Transport</keyword>
<dbReference type="Proteomes" id="UP000632377">
    <property type="component" value="Unassembled WGS sequence"/>
</dbReference>
<feature type="transmembrane region" description="Helical" evidence="7">
    <location>
        <begin position="200"/>
        <end position="217"/>
    </location>
</feature>
<evidence type="ECO:0000256" key="2">
    <source>
        <dbReference type="ARBA" id="ARBA00022448"/>
    </source>
</evidence>
<dbReference type="Gene3D" id="1.20.1740.10">
    <property type="entry name" value="Amino acid/polyamine transporter I"/>
    <property type="match status" value="1"/>
</dbReference>
<dbReference type="InterPro" id="IPR050367">
    <property type="entry name" value="APC_superfamily"/>
</dbReference>
<feature type="transmembrane region" description="Helical" evidence="7">
    <location>
        <begin position="39"/>
        <end position="62"/>
    </location>
</feature>
<keyword evidence="3" id="KW-1003">Cell membrane</keyword>
<evidence type="ECO:0000256" key="1">
    <source>
        <dbReference type="ARBA" id="ARBA00004651"/>
    </source>
</evidence>
<feature type="transmembrane region" description="Helical" evidence="7">
    <location>
        <begin position="414"/>
        <end position="435"/>
    </location>
</feature>
<evidence type="ECO:0000256" key="7">
    <source>
        <dbReference type="SAM" id="Phobius"/>
    </source>
</evidence>
<comment type="subcellular location">
    <subcellularLocation>
        <location evidence="1">Cell membrane</location>
        <topology evidence="1">Multi-pass membrane protein</topology>
    </subcellularLocation>
</comment>
<keyword evidence="4 7" id="KW-0812">Transmembrane</keyword>
<feature type="transmembrane region" description="Helical" evidence="7">
    <location>
        <begin position="238"/>
        <end position="260"/>
    </location>
</feature>
<accession>A0ABS1T8T1</accession>
<dbReference type="PANTHER" id="PTHR42770">
    <property type="entry name" value="AMINO ACID TRANSPORTER-RELATED"/>
    <property type="match status" value="1"/>
</dbReference>
<evidence type="ECO:0000313" key="9">
    <source>
        <dbReference type="Proteomes" id="UP000632377"/>
    </source>
</evidence>
<evidence type="ECO:0000256" key="5">
    <source>
        <dbReference type="ARBA" id="ARBA00022989"/>
    </source>
</evidence>
<gene>
    <name evidence="8" type="ORF">JK636_07065</name>
</gene>
<feature type="transmembrane region" description="Helical" evidence="7">
    <location>
        <begin position="157"/>
        <end position="180"/>
    </location>
</feature>
<sequence>MSDNTERNLTWKNLALMAFVMVWGFGNVVNNFANQGLKVIVSWVLIISLYFIPYALMVGELGSTFKDGKGGVSTWIKASMGPLLAYLAGWTYWVVHVPYLAQKPQSILIALGWVFTQNGNFIKGLNPLLLQSIILVLFIFFLWVASKGVNSLKRIGTVAGTATFVMSILYIIMVITAPKITGMKIATTHITAKTFIPDFNFAYFTTISMLVFAVGGCEKISPYVNNTKNPSKNFPKGMIVLAIMVAVSALLGSVAMGMMFDANNIPKDLKMNGQYYAFKMLGQYYGLGNLFLILYAVANMLAQISALAFSIDAPLKVLFADSDRRYIPESLTKVNKHGTPINGYKMTAVLVGILIMLPAFGMGDINTIFNWLLDLNSVVMPLRYLWVFAAYMAVRGFAKHKFSSEYKFVKNDKVGVGIGLWCFVFTAFACIMGMFPKSNIPVYSSQWYFQLTLNFVTPVVLIGLGLILPIIARRNNKNITASITEEIGQ</sequence>